<comment type="similarity">
    <text evidence="1">Belongs to the bacterial ring-hydroxylating dioxygenase beta subunit family.</text>
</comment>
<evidence type="ECO:0000313" key="3">
    <source>
        <dbReference type="EMBL" id="PTQ55073.1"/>
    </source>
</evidence>
<name>A0A2R6XXC5_9BACL</name>
<dbReference type="CDD" id="cd00667">
    <property type="entry name" value="ring_hydroxylating_dioxygenases_beta"/>
    <property type="match status" value="1"/>
</dbReference>
<dbReference type="GO" id="GO:0051213">
    <property type="term" value="F:dioxygenase activity"/>
    <property type="evidence" value="ECO:0007669"/>
    <property type="project" value="UniProtKB-KW"/>
</dbReference>
<keyword evidence="3" id="KW-0223">Dioxygenase</keyword>
<dbReference type="Gene3D" id="3.10.450.50">
    <property type="match status" value="1"/>
</dbReference>
<gene>
    <name evidence="3" type="ORF">BSOLF_0579</name>
</gene>
<dbReference type="PANTHER" id="PTHR41534:SF2">
    <property type="entry name" value="3-PHENYLPROPIONATE_CINNAMIC ACID DIOXYGENASE SUBUNIT BETA"/>
    <property type="match status" value="1"/>
</dbReference>
<evidence type="ECO:0000256" key="2">
    <source>
        <dbReference type="ARBA" id="ARBA00023002"/>
    </source>
</evidence>
<dbReference type="AlphaFoldDB" id="A0A2R6XXC5"/>
<dbReference type="InterPro" id="IPR032710">
    <property type="entry name" value="NTF2-like_dom_sf"/>
</dbReference>
<dbReference type="Pfam" id="PF00866">
    <property type="entry name" value="Ring_hydroxyl_B"/>
    <property type="match status" value="1"/>
</dbReference>
<dbReference type="EMBL" id="PEBX01000207">
    <property type="protein sequence ID" value="PTQ55073.1"/>
    <property type="molecule type" value="Genomic_DNA"/>
</dbReference>
<accession>A0A2R6XXC5</accession>
<organism evidence="3 4">
    <name type="scientific">Candidatus Carbonibacillus altaicus</name>
    <dbReference type="NCBI Taxonomy" id="2163959"/>
    <lineage>
        <taxon>Bacteria</taxon>
        <taxon>Bacillati</taxon>
        <taxon>Bacillota</taxon>
        <taxon>Bacilli</taxon>
        <taxon>Bacillales</taxon>
        <taxon>Candidatus Carbonibacillus</taxon>
    </lineage>
</organism>
<protein>
    <submittedName>
        <fullName evidence="3">3-phenylpropionate dioxygenase beta subunit</fullName>
    </submittedName>
</protein>
<reference evidence="4" key="1">
    <citation type="journal article" date="2018" name="Sci. Rep.">
        <title>Lignite coal burning seam in the remote Altai Mountains harbors a hydrogen-driven thermophilic microbial community.</title>
        <authorList>
            <person name="Kadnikov V.V."/>
            <person name="Mardanov A.V."/>
            <person name="Ivasenko D.A."/>
            <person name="Antsiferov D.V."/>
            <person name="Beletsky A.V."/>
            <person name="Karnachuk O.V."/>
            <person name="Ravin N.V."/>
        </authorList>
    </citation>
    <scope>NUCLEOTIDE SEQUENCE [LARGE SCALE GENOMIC DNA]</scope>
</reference>
<dbReference type="PANTHER" id="PTHR41534">
    <property type="entry name" value="BLR3401 PROTEIN"/>
    <property type="match status" value="1"/>
</dbReference>
<keyword evidence="2" id="KW-0560">Oxidoreductase</keyword>
<evidence type="ECO:0000313" key="4">
    <source>
        <dbReference type="Proteomes" id="UP000244338"/>
    </source>
</evidence>
<dbReference type="InterPro" id="IPR000391">
    <property type="entry name" value="Rng_hydr_dOase-bsu"/>
</dbReference>
<proteinExistence type="inferred from homology"/>
<evidence type="ECO:0000256" key="1">
    <source>
        <dbReference type="ARBA" id="ARBA00009570"/>
    </source>
</evidence>
<sequence length="171" mass="20053">MAFAQSADPQTYLDIVQFLHYEASLLDNGQFREWVNVITEDVLYRVPLRVTREREHGAGFVPSMYHYEEDRDSLEMRVLRLETEAAWAEDPPSRTRHLVSNIRVETIDEMHVRVFSNILLFRSRGESAAYDFLSGERIDILRKEGDGWKIKEREVRLDMSSIPMHNLAILL</sequence>
<comment type="caution">
    <text evidence="3">The sequence shown here is derived from an EMBL/GenBank/DDBJ whole genome shotgun (WGS) entry which is preliminary data.</text>
</comment>
<dbReference type="Proteomes" id="UP000244338">
    <property type="component" value="Unassembled WGS sequence"/>
</dbReference>
<dbReference type="SUPFAM" id="SSF54427">
    <property type="entry name" value="NTF2-like"/>
    <property type="match status" value="1"/>
</dbReference>
<dbReference type="NCBIfam" id="NF007479">
    <property type="entry name" value="PRK10069.1"/>
    <property type="match status" value="1"/>
</dbReference>
<dbReference type="GO" id="GO:0019380">
    <property type="term" value="P:3-phenylpropionate catabolic process"/>
    <property type="evidence" value="ECO:0007669"/>
    <property type="project" value="TreeGrafter"/>
</dbReference>